<proteinExistence type="inferred from homology"/>
<dbReference type="PANTHER" id="PTHR24305:SF77">
    <property type="entry name" value="CYTOCHROME P450 MONOOXYGENASE"/>
    <property type="match status" value="1"/>
</dbReference>
<dbReference type="CDD" id="cd11060">
    <property type="entry name" value="CYP57A1-like"/>
    <property type="match status" value="1"/>
</dbReference>
<dbReference type="Proteomes" id="UP001390339">
    <property type="component" value="Unassembled WGS sequence"/>
</dbReference>
<evidence type="ECO:0000256" key="2">
    <source>
        <dbReference type="ARBA" id="ARBA00010617"/>
    </source>
</evidence>
<dbReference type="SUPFAM" id="SSF48264">
    <property type="entry name" value="Cytochrome P450"/>
    <property type="match status" value="1"/>
</dbReference>
<evidence type="ECO:0000256" key="6">
    <source>
        <dbReference type="ARBA" id="ARBA00023004"/>
    </source>
</evidence>
<evidence type="ECO:0000313" key="8">
    <source>
        <dbReference type="EMBL" id="KAK8868135.1"/>
    </source>
</evidence>
<evidence type="ECO:0000256" key="7">
    <source>
        <dbReference type="ARBA" id="ARBA00023033"/>
    </source>
</evidence>
<dbReference type="EMBL" id="JAPCWZ010000004">
    <property type="protein sequence ID" value="KAK8868135.1"/>
    <property type="molecule type" value="Genomic_DNA"/>
</dbReference>
<comment type="caution">
    <text evidence="8">The sequence shown here is derived from an EMBL/GenBank/DDBJ whole genome shotgun (WGS) entry which is preliminary data.</text>
</comment>
<dbReference type="InterPro" id="IPR050121">
    <property type="entry name" value="Cytochrome_P450_monoxygenase"/>
</dbReference>
<evidence type="ECO:0000256" key="1">
    <source>
        <dbReference type="ARBA" id="ARBA00001971"/>
    </source>
</evidence>
<name>A0ABR2ITL1_9PEZI</name>
<dbReference type="PRINTS" id="PR00385">
    <property type="entry name" value="P450"/>
</dbReference>
<comment type="similarity">
    <text evidence="2">Belongs to the cytochrome P450 family.</text>
</comment>
<dbReference type="PRINTS" id="PR00463">
    <property type="entry name" value="EP450I"/>
</dbReference>
<gene>
    <name evidence="8" type="ORF">PGQ11_006713</name>
</gene>
<keyword evidence="7" id="KW-0503">Monooxygenase</keyword>
<keyword evidence="6" id="KW-0408">Iron</keyword>
<evidence type="ECO:0000256" key="4">
    <source>
        <dbReference type="ARBA" id="ARBA00022723"/>
    </source>
</evidence>
<dbReference type="Pfam" id="PF00067">
    <property type="entry name" value="p450"/>
    <property type="match status" value="1"/>
</dbReference>
<evidence type="ECO:0000256" key="3">
    <source>
        <dbReference type="ARBA" id="ARBA00022617"/>
    </source>
</evidence>
<dbReference type="InterPro" id="IPR002401">
    <property type="entry name" value="Cyt_P450_E_grp-I"/>
</dbReference>
<keyword evidence="3" id="KW-0349">Heme</keyword>
<evidence type="ECO:0000313" key="9">
    <source>
        <dbReference type="Proteomes" id="UP001390339"/>
    </source>
</evidence>
<dbReference type="InterPro" id="IPR036396">
    <property type="entry name" value="Cyt_P450_sf"/>
</dbReference>
<keyword evidence="9" id="KW-1185">Reference proteome</keyword>
<protein>
    <submittedName>
        <fullName evidence="8">Cytochrome P450</fullName>
    </submittedName>
</protein>
<evidence type="ECO:0000256" key="5">
    <source>
        <dbReference type="ARBA" id="ARBA00023002"/>
    </source>
</evidence>
<keyword evidence="5" id="KW-0560">Oxidoreductase</keyword>
<dbReference type="InterPro" id="IPR001128">
    <property type="entry name" value="Cyt_P450"/>
</dbReference>
<dbReference type="PANTHER" id="PTHR24305">
    <property type="entry name" value="CYTOCHROME P450"/>
    <property type="match status" value="1"/>
</dbReference>
<organism evidence="8 9">
    <name type="scientific">Apiospora arundinis</name>
    <dbReference type="NCBI Taxonomy" id="335852"/>
    <lineage>
        <taxon>Eukaryota</taxon>
        <taxon>Fungi</taxon>
        <taxon>Dikarya</taxon>
        <taxon>Ascomycota</taxon>
        <taxon>Pezizomycotina</taxon>
        <taxon>Sordariomycetes</taxon>
        <taxon>Xylariomycetidae</taxon>
        <taxon>Amphisphaeriales</taxon>
        <taxon>Apiosporaceae</taxon>
        <taxon>Apiospora</taxon>
    </lineage>
</organism>
<dbReference type="Gene3D" id="1.10.630.10">
    <property type="entry name" value="Cytochrome P450"/>
    <property type="match status" value="1"/>
</dbReference>
<sequence>MDLSAYFWLLAGALLSLWLVSATVSWRRLRHVPGPPFASVSWLWSPYKVVRGRGVDHQYLMKYGSVVRTGPNQVVVDDPDALRQVNGARSLAHRDTWYLSLKIDAAQDTTFSSLQIGPHDRLKAKVAPAYSGRDGGVDFEAGVDRTTRYLLDTIRRRYLSKGGDDLVKVDFSHLVRHFTLDLITDVGYGQRFGFLDGKDEEYRYIDSVEQLLVGAGALAETPPLRRFFISPITASLFAPKPTDKYGVGRILGIARQIILECYGNDVKDRQDMIGAFKRSGMNQQETLAESFIQILAGSDTTAIVIRTTLLHVMTSPKVYQRLKQDIEASGVDKSSPISNEKAKGLPYFQAVMWEGLRMRPPLIYGAYKVLPPGGATLCGVPLPGGTVVGANYAAMVRRPDIFGRDADVFRPERFLEGDEEARKQMVRTVELLFGFGRWQCAGKSLAMIELNKVLFELLRAFDFQIVYPGKAWEEKSTTMSIQSKMWVKITEAADR</sequence>
<comment type="cofactor">
    <cofactor evidence="1">
        <name>heme</name>
        <dbReference type="ChEBI" id="CHEBI:30413"/>
    </cofactor>
</comment>
<reference evidence="8 9" key="1">
    <citation type="journal article" date="2024" name="IMA Fungus">
        <title>Apiospora arundinis, a panoply of carbohydrate-active enzymes and secondary metabolites.</title>
        <authorList>
            <person name="Sorensen T."/>
            <person name="Petersen C."/>
            <person name="Muurmann A.T."/>
            <person name="Christiansen J.V."/>
            <person name="Brundto M.L."/>
            <person name="Overgaard C.K."/>
            <person name="Boysen A.T."/>
            <person name="Wollenberg R.D."/>
            <person name="Larsen T.O."/>
            <person name="Sorensen J.L."/>
            <person name="Nielsen K.L."/>
            <person name="Sondergaard T.E."/>
        </authorList>
    </citation>
    <scope>NUCLEOTIDE SEQUENCE [LARGE SCALE GENOMIC DNA]</scope>
    <source>
        <strain evidence="8 9">AAU 773</strain>
    </source>
</reference>
<keyword evidence="4" id="KW-0479">Metal-binding</keyword>
<accession>A0ABR2ITL1</accession>